<name>A0ABZ2J5M8_9CHLR</name>
<feature type="transmembrane region" description="Helical" evidence="1">
    <location>
        <begin position="92"/>
        <end position="110"/>
    </location>
</feature>
<accession>A0ABZ2J5M8</accession>
<evidence type="ECO:0000256" key="1">
    <source>
        <dbReference type="SAM" id="Phobius"/>
    </source>
</evidence>
<dbReference type="InterPro" id="IPR012867">
    <property type="entry name" value="DUF1648"/>
</dbReference>
<organism evidence="3 4">
    <name type="scientific">Candidatus Dehalogenimonas loeffleri</name>
    <dbReference type="NCBI Taxonomy" id="3127115"/>
    <lineage>
        <taxon>Bacteria</taxon>
        <taxon>Bacillati</taxon>
        <taxon>Chloroflexota</taxon>
        <taxon>Dehalococcoidia</taxon>
        <taxon>Dehalococcoidales</taxon>
        <taxon>Dehalococcoidaceae</taxon>
        <taxon>Dehalogenimonas</taxon>
    </lineage>
</organism>
<dbReference type="InterPro" id="IPR026272">
    <property type="entry name" value="SdpI"/>
</dbReference>
<keyword evidence="1" id="KW-1133">Transmembrane helix</keyword>
<dbReference type="EMBL" id="CP146612">
    <property type="protein sequence ID" value="WWX26227.1"/>
    <property type="molecule type" value="Genomic_DNA"/>
</dbReference>
<evidence type="ECO:0000313" key="3">
    <source>
        <dbReference type="EMBL" id="WWX26227.1"/>
    </source>
</evidence>
<proteinExistence type="predicted"/>
<protein>
    <submittedName>
        <fullName evidence="3">SdpI family protein</fullName>
    </submittedName>
</protein>
<evidence type="ECO:0000313" key="4">
    <source>
        <dbReference type="Proteomes" id="UP001375370"/>
    </source>
</evidence>
<reference evidence="3 4" key="1">
    <citation type="submission" date="2024-03" db="EMBL/GenBank/DDBJ databases">
        <title>A Dehalogenimonas Isolated from Estuarine Sediments Dihaloeliminates Chlorinated Alkanes.</title>
        <authorList>
            <person name="Yang Y."/>
            <person name="Wang H."/>
        </authorList>
    </citation>
    <scope>NUCLEOTIDE SEQUENCE [LARGE SCALE GENOMIC DNA]</scope>
    <source>
        <strain evidence="3 4">W</strain>
    </source>
</reference>
<keyword evidence="1" id="KW-0812">Transmembrane</keyword>
<feature type="transmembrane region" description="Helical" evidence="1">
    <location>
        <begin position="116"/>
        <end position="135"/>
    </location>
</feature>
<dbReference type="RefSeq" id="WP_338739192.1">
    <property type="nucleotide sequence ID" value="NZ_CP146612.1"/>
</dbReference>
<dbReference type="Pfam" id="PF07853">
    <property type="entry name" value="DUF1648"/>
    <property type="match status" value="1"/>
</dbReference>
<dbReference type="Proteomes" id="UP001375370">
    <property type="component" value="Chromosome"/>
</dbReference>
<feature type="transmembrane region" description="Helical" evidence="1">
    <location>
        <begin position="188"/>
        <end position="210"/>
    </location>
</feature>
<sequence>MKLNWRQEWPSLLLIAGMFIATALSWSSAPDSIPVHWGINGEVDRYGGKFEGLMLLPLLAVGIYLMLLFIPRIDPKRTNYERFANVYRIIRIVMLVFMAAIHGAIIAIVLGSGIDISLVVMVIVGLLLAILGNYFGKLKPTWFVGIRTPWTLTSDLSWDKTHRLGGRLFVILGLLLAASGIIGQEWAFYLVFGLMFAMIIYLVIYSYVVWKSDPDRRQGLTR</sequence>
<feature type="domain" description="DUF1648" evidence="2">
    <location>
        <begin position="13"/>
        <end position="60"/>
    </location>
</feature>
<dbReference type="PIRSF" id="PIRSF038959">
    <property type="entry name" value="SdpI"/>
    <property type="match status" value="1"/>
</dbReference>
<feature type="transmembrane region" description="Helical" evidence="1">
    <location>
        <begin position="164"/>
        <end position="182"/>
    </location>
</feature>
<dbReference type="PANTHER" id="PTHR37810">
    <property type="entry name" value="IMMUNITY PROTEIN SDPI"/>
    <property type="match status" value="1"/>
</dbReference>
<keyword evidence="4" id="KW-1185">Reference proteome</keyword>
<keyword evidence="1" id="KW-0472">Membrane</keyword>
<dbReference type="InterPro" id="IPR025962">
    <property type="entry name" value="SdpI/YhfL"/>
</dbReference>
<dbReference type="Pfam" id="PF13630">
    <property type="entry name" value="SdpI"/>
    <property type="match status" value="1"/>
</dbReference>
<dbReference type="PANTHER" id="PTHR37810:SF5">
    <property type="entry name" value="IMMUNITY PROTEIN SDPI"/>
    <property type="match status" value="1"/>
</dbReference>
<gene>
    <name evidence="3" type="ORF">V8247_04455</name>
</gene>
<evidence type="ECO:0000259" key="2">
    <source>
        <dbReference type="Pfam" id="PF07853"/>
    </source>
</evidence>
<feature type="transmembrane region" description="Helical" evidence="1">
    <location>
        <begin position="54"/>
        <end position="71"/>
    </location>
</feature>